<feature type="signal peptide" evidence="3">
    <location>
        <begin position="1"/>
        <end position="19"/>
    </location>
</feature>
<dbReference type="CDD" id="cd05829">
    <property type="entry name" value="Sortase_F"/>
    <property type="match status" value="1"/>
</dbReference>
<dbReference type="Gene3D" id="2.40.260.10">
    <property type="entry name" value="Sortase"/>
    <property type="match status" value="1"/>
</dbReference>
<accession>A0ABV2YH34</accession>
<feature type="compositionally biased region" description="Low complexity" evidence="2">
    <location>
        <begin position="52"/>
        <end position="67"/>
    </location>
</feature>
<keyword evidence="3" id="KW-0732">Signal</keyword>
<dbReference type="InterPro" id="IPR023365">
    <property type="entry name" value="Sortase_dom-sf"/>
</dbReference>
<keyword evidence="5" id="KW-1185">Reference proteome</keyword>
<comment type="caution">
    <text evidence="4">The sequence shown here is derived from an EMBL/GenBank/DDBJ whole genome shotgun (WGS) entry which is preliminary data.</text>
</comment>
<dbReference type="SUPFAM" id="SSF63817">
    <property type="entry name" value="Sortase"/>
    <property type="match status" value="1"/>
</dbReference>
<evidence type="ECO:0000256" key="3">
    <source>
        <dbReference type="SAM" id="SignalP"/>
    </source>
</evidence>
<dbReference type="Pfam" id="PF04203">
    <property type="entry name" value="Sortase"/>
    <property type="match status" value="1"/>
</dbReference>
<feature type="compositionally biased region" description="Basic and acidic residues" evidence="2">
    <location>
        <begin position="79"/>
        <end position="92"/>
    </location>
</feature>
<dbReference type="Proteomes" id="UP001550850">
    <property type="component" value="Unassembled WGS sequence"/>
</dbReference>
<reference evidence="4 5" key="1">
    <citation type="submission" date="2024-06" db="EMBL/GenBank/DDBJ databases">
        <title>The Natural Products Discovery Center: Release of the First 8490 Sequenced Strains for Exploring Actinobacteria Biosynthetic Diversity.</title>
        <authorList>
            <person name="Kalkreuter E."/>
            <person name="Kautsar S.A."/>
            <person name="Yang D."/>
            <person name="Bader C.D."/>
            <person name="Teijaro C.N."/>
            <person name="Fluegel L."/>
            <person name="Davis C.M."/>
            <person name="Simpson J.R."/>
            <person name="Lauterbach L."/>
            <person name="Steele A.D."/>
            <person name="Gui C."/>
            <person name="Meng S."/>
            <person name="Li G."/>
            <person name="Viehrig K."/>
            <person name="Ye F."/>
            <person name="Su P."/>
            <person name="Kiefer A.F."/>
            <person name="Nichols A."/>
            <person name="Cepeda A.J."/>
            <person name="Yan W."/>
            <person name="Fan B."/>
            <person name="Jiang Y."/>
            <person name="Adhikari A."/>
            <person name="Zheng C.-J."/>
            <person name="Schuster L."/>
            <person name="Cowan T.M."/>
            <person name="Smanski M.J."/>
            <person name="Chevrette M.G."/>
            <person name="De Carvalho L.P.S."/>
            <person name="Shen B."/>
        </authorList>
    </citation>
    <scope>NUCLEOTIDE SEQUENCE [LARGE SCALE GENOMIC DNA]</scope>
    <source>
        <strain evidence="4 5">NPDC038104</strain>
    </source>
</reference>
<sequence length="240" mass="24350">MGERTGRLVALATTIAALAAVVGVDEGTGQAVAVPDFGPALADPSTLAPTAAAQAPAAAAPAGSPAPSLAPAPPGTAARPDRPAREEDERRAHAPLRVLVRAIGLDAQVLPVGVTRDGDMRVPSDPAVAGWYRFGPAPGGDRGSAVLAGHLDDATGALGTFALLREAEPGDQVEVWREGAEPVRYRVTARTTVPDDALPPAVFRRDGPPVLTLITCAPPFVPGEGGYRANLVVVAEPVPA</sequence>
<evidence type="ECO:0000313" key="4">
    <source>
        <dbReference type="EMBL" id="MEU3555045.1"/>
    </source>
</evidence>
<dbReference type="RefSeq" id="WP_245967559.1">
    <property type="nucleotide sequence ID" value="NZ_BEVZ01000004.1"/>
</dbReference>
<proteinExistence type="predicted"/>
<evidence type="ECO:0000256" key="2">
    <source>
        <dbReference type="SAM" id="MobiDB-lite"/>
    </source>
</evidence>
<feature type="chain" id="PRO_5045493502" evidence="3">
    <location>
        <begin position="20"/>
        <end position="240"/>
    </location>
</feature>
<evidence type="ECO:0000313" key="5">
    <source>
        <dbReference type="Proteomes" id="UP001550850"/>
    </source>
</evidence>
<feature type="region of interest" description="Disordered" evidence="2">
    <location>
        <begin position="52"/>
        <end position="92"/>
    </location>
</feature>
<gene>
    <name evidence="4" type="ORF">AB0E65_12650</name>
</gene>
<evidence type="ECO:0000256" key="1">
    <source>
        <dbReference type="ARBA" id="ARBA00022801"/>
    </source>
</evidence>
<dbReference type="InterPro" id="IPR005754">
    <property type="entry name" value="Sortase"/>
</dbReference>
<organism evidence="4 5">
    <name type="scientific">Streptomyces fragilis</name>
    <dbReference type="NCBI Taxonomy" id="67301"/>
    <lineage>
        <taxon>Bacteria</taxon>
        <taxon>Bacillati</taxon>
        <taxon>Actinomycetota</taxon>
        <taxon>Actinomycetes</taxon>
        <taxon>Kitasatosporales</taxon>
        <taxon>Streptomycetaceae</taxon>
        <taxon>Streptomyces</taxon>
    </lineage>
</organism>
<dbReference type="EMBL" id="JBEZUR010000015">
    <property type="protein sequence ID" value="MEU3555045.1"/>
    <property type="molecule type" value="Genomic_DNA"/>
</dbReference>
<dbReference type="InterPro" id="IPR042001">
    <property type="entry name" value="Sortase_F"/>
</dbReference>
<protein>
    <submittedName>
        <fullName evidence="4">Class F sortase</fullName>
    </submittedName>
</protein>
<name>A0ABV2YH34_9ACTN</name>
<keyword evidence="1" id="KW-0378">Hydrolase</keyword>